<protein>
    <submittedName>
        <fullName evidence="1">Uncharacterized protein</fullName>
    </submittedName>
</protein>
<gene>
    <name evidence="1" type="ORF">WR25_11667</name>
</gene>
<keyword evidence="2" id="KW-1185">Reference proteome</keyword>
<dbReference type="EMBL" id="LIAE01003996">
    <property type="protein sequence ID" value="PAV93831.1"/>
    <property type="molecule type" value="Genomic_DNA"/>
</dbReference>
<sequence length="72" mass="7623">MSCTCWANCPTSSALPATPLANASMAVTVACTCSRPRRAIWSDSREASEATGRVLSDRAQFFGSRGQLVGRV</sequence>
<proteinExistence type="predicted"/>
<name>A0A2A2M5Q3_9BILA</name>
<organism evidence="1 2">
    <name type="scientific">Diploscapter pachys</name>
    <dbReference type="NCBI Taxonomy" id="2018661"/>
    <lineage>
        <taxon>Eukaryota</taxon>
        <taxon>Metazoa</taxon>
        <taxon>Ecdysozoa</taxon>
        <taxon>Nematoda</taxon>
        <taxon>Chromadorea</taxon>
        <taxon>Rhabditida</taxon>
        <taxon>Rhabditina</taxon>
        <taxon>Rhabditomorpha</taxon>
        <taxon>Rhabditoidea</taxon>
        <taxon>Rhabditidae</taxon>
        <taxon>Diploscapter</taxon>
    </lineage>
</organism>
<comment type="caution">
    <text evidence="1">The sequence shown here is derived from an EMBL/GenBank/DDBJ whole genome shotgun (WGS) entry which is preliminary data.</text>
</comment>
<dbReference type="Proteomes" id="UP000218231">
    <property type="component" value="Unassembled WGS sequence"/>
</dbReference>
<evidence type="ECO:0000313" key="2">
    <source>
        <dbReference type="Proteomes" id="UP000218231"/>
    </source>
</evidence>
<dbReference type="AlphaFoldDB" id="A0A2A2M5Q3"/>
<reference evidence="1 2" key="1">
    <citation type="journal article" date="2017" name="Curr. Biol.">
        <title>Genome architecture and evolution of a unichromosomal asexual nematode.</title>
        <authorList>
            <person name="Fradin H."/>
            <person name="Zegar C."/>
            <person name="Gutwein M."/>
            <person name="Lucas J."/>
            <person name="Kovtun M."/>
            <person name="Corcoran D."/>
            <person name="Baugh L.R."/>
            <person name="Kiontke K."/>
            <person name="Gunsalus K."/>
            <person name="Fitch D.H."/>
            <person name="Piano F."/>
        </authorList>
    </citation>
    <scope>NUCLEOTIDE SEQUENCE [LARGE SCALE GENOMIC DNA]</scope>
    <source>
        <strain evidence="1">PF1309</strain>
    </source>
</reference>
<evidence type="ECO:0000313" key="1">
    <source>
        <dbReference type="EMBL" id="PAV93831.1"/>
    </source>
</evidence>
<accession>A0A2A2M5Q3</accession>